<dbReference type="RefSeq" id="WP_147139549.1">
    <property type="nucleotide sequence ID" value="NZ_BJXA01000064.1"/>
</dbReference>
<evidence type="ECO:0000313" key="1">
    <source>
        <dbReference type="EMBL" id="GEM42142.1"/>
    </source>
</evidence>
<protein>
    <submittedName>
        <fullName evidence="1">Uncharacterized protein</fullName>
    </submittedName>
</protein>
<proteinExistence type="predicted"/>
<gene>
    <name evidence="1" type="ORF">NN4_66610</name>
</gene>
<comment type="caution">
    <text evidence="1">The sequence shown here is derived from an EMBL/GenBank/DDBJ whole genome shotgun (WGS) entry which is preliminary data.</text>
</comment>
<name>A0A511MNF1_9NOCA</name>
<sequence length="92" mass="10566">MTESEPPRIEQFIVARLAEDEQDAARGRYVVALRTAVLSVLEYEGELTHLFGETPATERSRLEYIPTLRAIAEIWRDHPDYQPNWAGPDPRS</sequence>
<organism evidence="1 2">
    <name type="scientific">Nocardia ninae NBRC 108245</name>
    <dbReference type="NCBI Taxonomy" id="1210091"/>
    <lineage>
        <taxon>Bacteria</taxon>
        <taxon>Bacillati</taxon>
        <taxon>Actinomycetota</taxon>
        <taxon>Actinomycetes</taxon>
        <taxon>Mycobacteriales</taxon>
        <taxon>Nocardiaceae</taxon>
        <taxon>Nocardia</taxon>
    </lineage>
</organism>
<dbReference type="EMBL" id="BJXA01000064">
    <property type="protein sequence ID" value="GEM42142.1"/>
    <property type="molecule type" value="Genomic_DNA"/>
</dbReference>
<dbReference type="Proteomes" id="UP000321424">
    <property type="component" value="Unassembled WGS sequence"/>
</dbReference>
<reference evidence="1 2" key="1">
    <citation type="submission" date="2019-07" db="EMBL/GenBank/DDBJ databases">
        <title>Whole genome shotgun sequence of Nocardia ninae NBRC 108245.</title>
        <authorList>
            <person name="Hosoyama A."/>
            <person name="Uohara A."/>
            <person name="Ohji S."/>
            <person name="Ichikawa N."/>
        </authorList>
    </citation>
    <scope>NUCLEOTIDE SEQUENCE [LARGE SCALE GENOMIC DNA]</scope>
    <source>
        <strain evidence="1 2">NBRC 108245</strain>
    </source>
</reference>
<dbReference type="AlphaFoldDB" id="A0A511MNF1"/>
<dbReference type="OrthoDB" id="4290974at2"/>
<evidence type="ECO:0000313" key="2">
    <source>
        <dbReference type="Proteomes" id="UP000321424"/>
    </source>
</evidence>
<accession>A0A511MNF1</accession>
<keyword evidence="2" id="KW-1185">Reference proteome</keyword>